<accession>A0A9W7D7V8</accession>
<gene>
    <name evidence="2" type="ORF">Pfra01_002396200</name>
</gene>
<evidence type="ECO:0000313" key="2">
    <source>
        <dbReference type="EMBL" id="GMF56473.1"/>
    </source>
</evidence>
<name>A0A9W7D7V8_9STRA</name>
<dbReference type="AlphaFoldDB" id="A0A9W7D7V8"/>
<keyword evidence="3" id="KW-1185">Reference proteome</keyword>
<feature type="compositionally biased region" description="Pro residues" evidence="1">
    <location>
        <begin position="42"/>
        <end position="55"/>
    </location>
</feature>
<sequence length="353" mass="37942">MPQPSPAFGKAAQQPSPKAHFDTREPGPTDSILRPNLASSPRPDPMSPSGSPPPSSTSNTAHSPGNAAVTAPSSDSDATSRFVPPVVDLVPSALTRRDMCDRVALQRRIHAEAIKALHDQIGRLESQVVSLQSSASTASPQQAQRIQQLEASLAQAQADREATEVALQRSQEDSRALEDSQQALETSTQQLRRQIDTLQRRLHVDSARGAIARLEQRANDLEGDRDELLRLESSKATLIADLTAAQGARSAAESDRDRLQRELDDIRGQLSGLVDMVRPAAASPCRPSSPSRRRRRSRSPSTGGDSSRPRRRARPSSSSPRESSSASLPHSGSRSSPAPGLGSIKWQQCCTSC</sequence>
<evidence type="ECO:0000313" key="3">
    <source>
        <dbReference type="Proteomes" id="UP001165121"/>
    </source>
</evidence>
<reference evidence="2" key="1">
    <citation type="submission" date="2023-04" db="EMBL/GenBank/DDBJ databases">
        <title>Phytophthora fragariaefolia NBRC 109709.</title>
        <authorList>
            <person name="Ichikawa N."/>
            <person name="Sato H."/>
            <person name="Tonouchi N."/>
        </authorList>
    </citation>
    <scope>NUCLEOTIDE SEQUENCE</scope>
    <source>
        <strain evidence="2">NBRC 109709</strain>
    </source>
</reference>
<comment type="caution">
    <text evidence="2">The sequence shown here is derived from an EMBL/GenBank/DDBJ whole genome shotgun (WGS) entry which is preliminary data.</text>
</comment>
<feature type="compositionally biased region" description="Low complexity" evidence="1">
    <location>
        <begin position="278"/>
        <end position="290"/>
    </location>
</feature>
<feature type="region of interest" description="Disordered" evidence="1">
    <location>
        <begin position="271"/>
        <end position="353"/>
    </location>
</feature>
<protein>
    <submittedName>
        <fullName evidence="2">Unnamed protein product</fullName>
    </submittedName>
</protein>
<dbReference type="Proteomes" id="UP001165121">
    <property type="component" value="Unassembled WGS sequence"/>
</dbReference>
<evidence type="ECO:0000256" key="1">
    <source>
        <dbReference type="SAM" id="MobiDB-lite"/>
    </source>
</evidence>
<organism evidence="2 3">
    <name type="scientific">Phytophthora fragariaefolia</name>
    <dbReference type="NCBI Taxonomy" id="1490495"/>
    <lineage>
        <taxon>Eukaryota</taxon>
        <taxon>Sar</taxon>
        <taxon>Stramenopiles</taxon>
        <taxon>Oomycota</taxon>
        <taxon>Peronosporomycetes</taxon>
        <taxon>Peronosporales</taxon>
        <taxon>Peronosporaceae</taxon>
        <taxon>Phytophthora</taxon>
    </lineage>
</organism>
<feature type="region of interest" description="Disordered" evidence="1">
    <location>
        <begin position="1"/>
        <end position="81"/>
    </location>
</feature>
<dbReference type="OrthoDB" id="129404at2759"/>
<proteinExistence type="predicted"/>
<dbReference type="EMBL" id="BSXT01004019">
    <property type="protein sequence ID" value="GMF56473.1"/>
    <property type="molecule type" value="Genomic_DNA"/>
</dbReference>
<feature type="compositionally biased region" description="Low complexity" evidence="1">
    <location>
        <begin position="315"/>
        <end position="327"/>
    </location>
</feature>